<evidence type="ECO:0000313" key="3">
    <source>
        <dbReference type="Proteomes" id="UP000054935"/>
    </source>
</evidence>
<name>A0A0P1G781_9RHOB</name>
<dbReference type="EMBL" id="CYSE01000002">
    <property type="protein sequence ID" value="CUH77557.1"/>
    <property type="molecule type" value="Genomic_DNA"/>
</dbReference>
<dbReference type="InterPro" id="IPR029060">
    <property type="entry name" value="PIN-like_dom_sf"/>
</dbReference>
<dbReference type="STRING" id="441103.TRN7648_01538"/>
<organism evidence="2 3">
    <name type="scientific">Tropicibacter naphthalenivorans</name>
    <dbReference type="NCBI Taxonomy" id="441103"/>
    <lineage>
        <taxon>Bacteria</taxon>
        <taxon>Pseudomonadati</taxon>
        <taxon>Pseudomonadota</taxon>
        <taxon>Alphaproteobacteria</taxon>
        <taxon>Rhodobacterales</taxon>
        <taxon>Roseobacteraceae</taxon>
        <taxon>Tropicibacter</taxon>
    </lineage>
</organism>
<dbReference type="AlphaFoldDB" id="A0A0P1G781"/>
<evidence type="ECO:0000313" key="2">
    <source>
        <dbReference type="EMBL" id="CUH77557.1"/>
    </source>
</evidence>
<gene>
    <name evidence="2" type="ORF">TRN7648_01538</name>
</gene>
<reference evidence="2 3" key="1">
    <citation type="submission" date="2015-09" db="EMBL/GenBank/DDBJ databases">
        <authorList>
            <consortium name="Swine Surveillance"/>
        </authorList>
    </citation>
    <scope>NUCLEOTIDE SEQUENCE [LARGE SCALE GENOMIC DNA]</scope>
    <source>
        <strain evidence="2 3">CECT 7648</strain>
    </source>
</reference>
<dbReference type="NCBIfam" id="NF046100">
    <property type="entry name" value="RSP_2648_fam_PIN"/>
    <property type="match status" value="1"/>
</dbReference>
<dbReference type="Pfam" id="PF13470">
    <property type="entry name" value="PIN_3"/>
    <property type="match status" value="1"/>
</dbReference>
<evidence type="ECO:0000259" key="1">
    <source>
        <dbReference type="Pfam" id="PF13470"/>
    </source>
</evidence>
<dbReference type="Proteomes" id="UP000054935">
    <property type="component" value="Unassembled WGS sequence"/>
</dbReference>
<sequence length="181" mass="19966">MAVKVLLDTCVLFPTVMREVLLGVAGQGLYTPLWSARILEEWARAARKLGPEGETIARGEIAQLRAAWPKAEVVWKPSLEDRLWLPDVNDRHVLAAAIAGSAEVLVTMNASDFPRGLLAEEGLSRSDPDAFLLGFWQSNPEAVQEVCTRVLSTARRLSGDDWQMRPLLKKARLPRLAKAVG</sequence>
<keyword evidence="3" id="KW-1185">Reference proteome</keyword>
<dbReference type="InterPro" id="IPR002716">
    <property type="entry name" value="PIN_dom"/>
</dbReference>
<dbReference type="SUPFAM" id="SSF88723">
    <property type="entry name" value="PIN domain-like"/>
    <property type="match status" value="1"/>
</dbReference>
<proteinExistence type="predicted"/>
<feature type="domain" description="PIN" evidence="1">
    <location>
        <begin position="4"/>
        <end position="109"/>
    </location>
</feature>
<protein>
    <recommendedName>
        <fullName evidence="1">PIN domain-containing protein</fullName>
    </recommendedName>
</protein>
<accession>A0A0P1G781</accession>